<keyword evidence="1" id="KW-1133">Transmembrane helix</keyword>
<dbReference type="EMBL" id="RBXT01000001">
    <property type="protein sequence ID" value="RKT77065.1"/>
    <property type="molecule type" value="Genomic_DNA"/>
</dbReference>
<proteinExistence type="predicted"/>
<name>A0A495XVC4_9MICO</name>
<feature type="transmembrane region" description="Helical" evidence="1">
    <location>
        <begin position="18"/>
        <end position="37"/>
    </location>
</feature>
<keyword evidence="1" id="KW-0812">Transmembrane</keyword>
<sequence length="175" mass="18987">MSAVARVASVLAPWRRRLVTVVVVWLVLVLGAAVIGLSPAVPLLLLGVFAVMALGWFVADHLAANSVTVWPLVDGELGSGNRGDDFRVTSLANRLEAADTRGEGREAVVRDLHAVLAGIVRERLFATHGIVPEEEPRWAEGVTPPELWQLVVGLPPADLYRPVVLDGILRRIENW</sequence>
<evidence type="ECO:0000256" key="1">
    <source>
        <dbReference type="SAM" id="Phobius"/>
    </source>
</evidence>
<dbReference type="OrthoDB" id="4866975at2"/>
<dbReference type="AlphaFoldDB" id="A0A495XVC4"/>
<reference evidence="2 3" key="1">
    <citation type="submission" date="2018-10" db="EMBL/GenBank/DDBJ databases">
        <title>Sequencing the genomes of 1000 actinobacteria strains.</title>
        <authorList>
            <person name="Klenk H.-P."/>
        </authorList>
    </citation>
    <scope>NUCLEOTIDE SEQUENCE [LARGE SCALE GENOMIC DNA]</scope>
    <source>
        <strain evidence="2 3">DSM 44267</strain>
    </source>
</reference>
<protein>
    <submittedName>
        <fullName evidence="2">Uncharacterized protein</fullName>
    </submittedName>
</protein>
<dbReference type="Proteomes" id="UP000278440">
    <property type="component" value="Unassembled WGS sequence"/>
</dbReference>
<comment type="caution">
    <text evidence="2">The sequence shown here is derived from an EMBL/GenBank/DDBJ whole genome shotgun (WGS) entry which is preliminary data.</text>
</comment>
<evidence type="ECO:0000313" key="3">
    <source>
        <dbReference type="Proteomes" id="UP000278440"/>
    </source>
</evidence>
<accession>A0A495XVC4</accession>
<organism evidence="2 3">
    <name type="scientific">Terracoccus luteus</name>
    <dbReference type="NCBI Taxonomy" id="53356"/>
    <lineage>
        <taxon>Bacteria</taxon>
        <taxon>Bacillati</taxon>
        <taxon>Actinomycetota</taxon>
        <taxon>Actinomycetes</taxon>
        <taxon>Micrococcales</taxon>
        <taxon>Intrasporangiaceae</taxon>
        <taxon>Terracoccus</taxon>
    </lineage>
</organism>
<evidence type="ECO:0000313" key="2">
    <source>
        <dbReference type="EMBL" id="RKT77065.1"/>
    </source>
</evidence>
<keyword evidence="3" id="KW-1185">Reference proteome</keyword>
<gene>
    <name evidence="2" type="ORF">DFJ68_0478</name>
</gene>
<keyword evidence="1" id="KW-0472">Membrane</keyword>
<dbReference type="RefSeq" id="WP_121030706.1">
    <property type="nucleotide sequence ID" value="NZ_RBXT01000001.1"/>
</dbReference>